<accession>A0AAV5KXE3</accession>
<keyword evidence="6" id="KW-1185">Reference proteome</keyword>
<dbReference type="Proteomes" id="UP001054252">
    <property type="component" value="Unassembled WGS sequence"/>
</dbReference>
<dbReference type="EMBL" id="BPVZ01000082">
    <property type="protein sequence ID" value="GKV29122.1"/>
    <property type="molecule type" value="Genomic_DNA"/>
</dbReference>
<name>A0AAV5KXE3_9ROSI</name>
<dbReference type="SUPFAM" id="SSF75471">
    <property type="entry name" value="YhbY-like"/>
    <property type="match status" value="1"/>
</dbReference>
<evidence type="ECO:0000313" key="6">
    <source>
        <dbReference type="Proteomes" id="UP001054252"/>
    </source>
</evidence>
<evidence type="ECO:0000256" key="2">
    <source>
        <dbReference type="PROSITE-ProRule" id="PRU00626"/>
    </source>
</evidence>
<reference evidence="5 6" key="1">
    <citation type="journal article" date="2021" name="Commun. Biol.">
        <title>The genome of Shorea leprosula (Dipterocarpaceae) highlights the ecological relevance of drought in aseasonal tropical rainforests.</title>
        <authorList>
            <person name="Ng K.K.S."/>
            <person name="Kobayashi M.J."/>
            <person name="Fawcett J.A."/>
            <person name="Hatakeyama M."/>
            <person name="Paape T."/>
            <person name="Ng C.H."/>
            <person name="Ang C.C."/>
            <person name="Tnah L.H."/>
            <person name="Lee C.T."/>
            <person name="Nishiyama T."/>
            <person name="Sese J."/>
            <person name="O'Brien M.J."/>
            <person name="Copetti D."/>
            <person name="Mohd Noor M.I."/>
            <person name="Ong R.C."/>
            <person name="Putra M."/>
            <person name="Sireger I.Z."/>
            <person name="Indrioko S."/>
            <person name="Kosugi Y."/>
            <person name="Izuno A."/>
            <person name="Isagi Y."/>
            <person name="Lee S.L."/>
            <person name="Shimizu K.K."/>
        </authorList>
    </citation>
    <scope>NUCLEOTIDE SEQUENCE [LARGE SCALE GENOMIC DNA]</scope>
    <source>
        <strain evidence="5">214</strain>
    </source>
</reference>
<dbReference type="Gene3D" id="3.30.110.60">
    <property type="entry name" value="YhbY-like"/>
    <property type="match status" value="1"/>
</dbReference>
<dbReference type="AlphaFoldDB" id="A0AAV5KXE3"/>
<gene>
    <name evidence="5" type="ORF">SLEP1_g38085</name>
</gene>
<evidence type="ECO:0000313" key="5">
    <source>
        <dbReference type="EMBL" id="GKV29122.1"/>
    </source>
</evidence>
<dbReference type="PANTHER" id="PTHR31426:SF2">
    <property type="entry name" value="OS01G0958400 PROTEIN"/>
    <property type="match status" value="1"/>
</dbReference>
<evidence type="ECO:0000256" key="3">
    <source>
        <dbReference type="SAM" id="MobiDB-lite"/>
    </source>
</evidence>
<comment type="caution">
    <text evidence="5">The sequence shown here is derived from an EMBL/GenBank/DDBJ whole genome shotgun (WGS) entry which is preliminary data.</text>
</comment>
<feature type="region of interest" description="Disordered" evidence="3">
    <location>
        <begin position="346"/>
        <end position="399"/>
    </location>
</feature>
<dbReference type="Pfam" id="PF01985">
    <property type="entry name" value="CRS1_YhbY"/>
    <property type="match status" value="1"/>
</dbReference>
<dbReference type="GO" id="GO:0003723">
    <property type="term" value="F:RNA binding"/>
    <property type="evidence" value="ECO:0007669"/>
    <property type="project" value="UniProtKB-UniRule"/>
</dbReference>
<evidence type="ECO:0000259" key="4">
    <source>
        <dbReference type="PROSITE" id="PS51295"/>
    </source>
</evidence>
<dbReference type="PROSITE" id="PS51295">
    <property type="entry name" value="CRM"/>
    <property type="match status" value="1"/>
</dbReference>
<proteinExistence type="predicted"/>
<feature type="compositionally biased region" description="Polar residues" evidence="3">
    <location>
        <begin position="348"/>
        <end position="362"/>
    </location>
</feature>
<dbReference type="SMART" id="SM01103">
    <property type="entry name" value="CRS1_YhbY"/>
    <property type="match status" value="1"/>
</dbReference>
<feature type="compositionally biased region" description="Acidic residues" evidence="3">
    <location>
        <begin position="388"/>
        <end position="399"/>
    </location>
</feature>
<evidence type="ECO:0000256" key="1">
    <source>
        <dbReference type="ARBA" id="ARBA00022884"/>
    </source>
</evidence>
<feature type="domain" description="CRM" evidence="4">
    <location>
        <begin position="169"/>
        <end position="266"/>
    </location>
</feature>
<keyword evidence="1 2" id="KW-0694">RNA-binding</keyword>
<sequence length="399" mass="45811">MAKVLFCSLRRASPFLRRSSPNPFSFSLSPRLILQTKSTILCPSESELLAPPSPSWLSRNFSHGTVNLVISQGKPKFEIHEVDPPKKEKWKNKKRLKLLRKREKEKRKAANRKDPRWLRVKGKKKQKFANAGERLQYKIEKAKIKEALLIERLKKYEVPKVQGPMVEPHDLTGEERFYVKKMAQKRSNYVPVGRRGIFGGLILNMHMHWKKHETVKVICNSCKPGQIQEYAEEIARLSGGLPIQIIGDDTIIFYRGKNYVQPEVMSPIDTLSKKKALEKSKYEQSLDTVRHFIAVSEKELELYYRHIALYDDPNDRNPISILDSPTKHPQESGKLKMLERDVDEDLSQCLSDSGTNSINQELSETEDDLKGEDLYVGESDSAGSFSFSDEESEESSCET</sequence>
<protein>
    <recommendedName>
        <fullName evidence="4">CRM domain-containing protein</fullName>
    </recommendedName>
</protein>
<dbReference type="InterPro" id="IPR040286">
    <property type="entry name" value="At3g25440-like"/>
</dbReference>
<dbReference type="InterPro" id="IPR035920">
    <property type="entry name" value="YhbY-like_sf"/>
</dbReference>
<feature type="compositionally biased region" description="Low complexity" evidence="3">
    <location>
        <begin position="377"/>
        <end position="387"/>
    </location>
</feature>
<organism evidence="5 6">
    <name type="scientific">Rubroshorea leprosula</name>
    <dbReference type="NCBI Taxonomy" id="152421"/>
    <lineage>
        <taxon>Eukaryota</taxon>
        <taxon>Viridiplantae</taxon>
        <taxon>Streptophyta</taxon>
        <taxon>Embryophyta</taxon>
        <taxon>Tracheophyta</taxon>
        <taxon>Spermatophyta</taxon>
        <taxon>Magnoliopsida</taxon>
        <taxon>eudicotyledons</taxon>
        <taxon>Gunneridae</taxon>
        <taxon>Pentapetalae</taxon>
        <taxon>rosids</taxon>
        <taxon>malvids</taxon>
        <taxon>Malvales</taxon>
        <taxon>Dipterocarpaceae</taxon>
        <taxon>Rubroshorea</taxon>
    </lineage>
</organism>
<dbReference type="InterPro" id="IPR001890">
    <property type="entry name" value="RNA-binding_CRM"/>
</dbReference>
<dbReference type="PANTHER" id="PTHR31426">
    <property type="entry name" value="GROUP II INTRON SPLICING FACTOR CRS1-LIKE"/>
    <property type="match status" value="1"/>
</dbReference>